<dbReference type="GO" id="GO:0032259">
    <property type="term" value="P:methylation"/>
    <property type="evidence" value="ECO:0007669"/>
    <property type="project" value="UniProtKB-KW"/>
</dbReference>
<dbReference type="EMBL" id="JACASW010000013">
    <property type="protein sequence ID" value="NWK06722.1"/>
    <property type="molecule type" value="Genomic_DNA"/>
</dbReference>
<dbReference type="AlphaFoldDB" id="A0A7K4NUI7"/>
<dbReference type="Pfam" id="PF13578">
    <property type="entry name" value="Methyltransf_24"/>
    <property type="match status" value="1"/>
</dbReference>
<name>A0A7K4NUI7_9ARCH</name>
<dbReference type="Gene3D" id="3.40.50.150">
    <property type="entry name" value="Vaccinia Virus protein VP39"/>
    <property type="match status" value="1"/>
</dbReference>
<reference evidence="1 2" key="1">
    <citation type="journal article" date="2019" name="Environ. Microbiol.">
        <title>Genomics insights into ecotype formation of ammonia-oxidizing archaea in the deep ocean.</title>
        <authorList>
            <person name="Wang Y."/>
            <person name="Huang J.M."/>
            <person name="Cui G.J."/>
            <person name="Nunoura T."/>
            <person name="Takaki Y."/>
            <person name="Li W.L."/>
            <person name="Li J."/>
            <person name="Gao Z.M."/>
            <person name="Takai K."/>
            <person name="Zhang A.Q."/>
            <person name="Stepanauskas R."/>
        </authorList>
    </citation>
    <scope>NUCLEOTIDE SEQUENCE [LARGE SCALE GENOMIC DNA]</scope>
    <source>
        <strain evidence="1 2">G13</strain>
    </source>
</reference>
<proteinExistence type="predicted"/>
<protein>
    <submittedName>
        <fullName evidence="1">Class I SAM-dependent methyltransferase</fullName>
    </submittedName>
</protein>
<accession>A0A7K4NUI7</accession>
<comment type="caution">
    <text evidence="1">The sequence shown here is derived from an EMBL/GenBank/DDBJ whole genome shotgun (WGS) entry which is preliminary data.</text>
</comment>
<dbReference type="GO" id="GO:0008168">
    <property type="term" value="F:methyltransferase activity"/>
    <property type="evidence" value="ECO:0007669"/>
    <property type="project" value="UniProtKB-KW"/>
</dbReference>
<keyword evidence="1" id="KW-0489">Methyltransferase</keyword>
<gene>
    <name evidence="1" type="ORF">HX827_05270</name>
</gene>
<evidence type="ECO:0000313" key="1">
    <source>
        <dbReference type="EMBL" id="NWK06722.1"/>
    </source>
</evidence>
<sequence length="296" mass="34659">MPFLNSVKIDQFIDSLDVKIPPKEKFLELTHIFPISPQLNFAKQIPNYERGMLLYSLIAKYKPKNVLEIGTAEGYSTLCMAWAMTDYNINGKIFTIDPKPFDVPVERNVTWEDNPKHDTIMLSRRELWNKFADKEWIKKIEVLTGFSGEVLQKNTKLPKMDMGFIDGSHVYEAVVHDFYAFLEVASETFHLLFDDYVPNENDGVTKTIDEEVAPNFDIALIQTNAKEQRKESGESPDELYICWLDSKSLKKPLREIYPKSKSEQIINKYLKWEKRWKLRKGLNTKIPLLGRFRFRH</sequence>
<organism evidence="1 2">
    <name type="scientific">Marine Group I thaumarchaeote</name>
    <dbReference type="NCBI Taxonomy" id="2511932"/>
    <lineage>
        <taxon>Archaea</taxon>
        <taxon>Nitrososphaerota</taxon>
        <taxon>Marine Group I</taxon>
    </lineage>
</organism>
<keyword evidence="1" id="KW-0808">Transferase</keyword>
<dbReference type="Proteomes" id="UP000534207">
    <property type="component" value="Unassembled WGS sequence"/>
</dbReference>
<dbReference type="SUPFAM" id="SSF53335">
    <property type="entry name" value="S-adenosyl-L-methionine-dependent methyltransferases"/>
    <property type="match status" value="1"/>
</dbReference>
<evidence type="ECO:0000313" key="2">
    <source>
        <dbReference type="Proteomes" id="UP000534207"/>
    </source>
</evidence>
<dbReference type="InterPro" id="IPR029063">
    <property type="entry name" value="SAM-dependent_MTases_sf"/>
</dbReference>